<dbReference type="EMBL" id="WMBQ01000001">
    <property type="protein sequence ID" value="MTD93930.1"/>
    <property type="molecule type" value="Genomic_DNA"/>
</dbReference>
<gene>
    <name evidence="1" type="ORF">GIW81_06220</name>
</gene>
<dbReference type="AlphaFoldDB" id="A0A6I3KJ28"/>
<evidence type="ECO:0000313" key="1">
    <source>
        <dbReference type="EMBL" id="MTD93930.1"/>
    </source>
</evidence>
<sequence length="69" mass="7688">MIPQIGDVVRKNSGGPKMDVDAIADDTGHLRCSWIDKEGNLHSEMFPPETLAKVEKWVAPQSTLSARRR</sequence>
<proteinExistence type="predicted"/>
<protein>
    <submittedName>
        <fullName evidence="1">DUF2158 domain-containing protein</fullName>
    </submittedName>
</protein>
<dbReference type="Pfam" id="PF09926">
    <property type="entry name" value="DUF2158"/>
    <property type="match status" value="1"/>
</dbReference>
<accession>A0A6I3KJ28</accession>
<dbReference type="Proteomes" id="UP000440694">
    <property type="component" value="Unassembled WGS sequence"/>
</dbReference>
<name>A0A6I3KJ28_9HYPH</name>
<dbReference type="InterPro" id="IPR019226">
    <property type="entry name" value="DUF2158"/>
</dbReference>
<keyword evidence="2" id="KW-1185">Reference proteome</keyword>
<comment type="caution">
    <text evidence="1">The sequence shown here is derived from an EMBL/GenBank/DDBJ whole genome shotgun (WGS) entry which is preliminary data.</text>
</comment>
<reference evidence="1 2" key="1">
    <citation type="submission" date="2019-11" db="EMBL/GenBank/DDBJ databases">
        <title>Identification of a novel strain.</title>
        <authorList>
            <person name="Xu Q."/>
            <person name="Wang G."/>
        </authorList>
    </citation>
    <scope>NUCLEOTIDE SEQUENCE [LARGE SCALE GENOMIC DNA]</scope>
    <source>
        <strain evidence="2">xq</strain>
    </source>
</reference>
<dbReference type="RefSeq" id="WP_154738423.1">
    <property type="nucleotide sequence ID" value="NZ_WMBQ01000001.1"/>
</dbReference>
<evidence type="ECO:0000313" key="2">
    <source>
        <dbReference type="Proteomes" id="UP000440694"/>
    </source>
</evidence>
<organism evidence="1 2">
    <name type="scientific">Hyphomicrobium album</name>
    <dbReference type="NCBI Taxonomy" id="2665159"/>
    <lineage>
        <taxon>Bacteria</taxon>
        <taxon>Pseudomonadati</taxon>
        <taxon>Pseudomonadota</taxon>
        <taxon>Alphaproteobacteria</taxon>
        <taxon>Hyphomicrobiales</taxon>
        <taxon>Hyphomicrobiaceae</taxon>
        <taxon>Hyphomicrobium</taxon>
    </lineage>
</organism>